<dbReference type="PANTHER" id="PTHR12215:SF10">
    <property type="entry name" value="L-AMINOADIPATE-SEMIALDEHYDE DEHYDROGENASE-PHOSPHOPANTETHEINYL TRANSFERASE"/>
    <property type="match status" value="1"/>
</dbReference>
<keyword evidence="2 5" id="KW-0808">Transferase</keyword>
<dbReference type="RefSeq" id="WP_268639521.1">
    <property type="nucleotide sequence ID" value="NZ_JAMDLZ010000048.1"/>
</dbReference>
<evidence type="ECO:0000256" key="2">
    <source>
        <dbReference type="ARBA" id="ARBA00022679"/>
    </source>
</evidence>
<evidence type="ECO:0000259" key="3">
    <source>
        <dbReference type="Pfam" id="PF01648"/>
    </source>
</evidence>
<keyword evidence="6" id="KW-1185">Reference proteome</keyword>
<dbReference type="InterPro" id="IPR037143">
    <property type="entry name" value="4-PPantetheinyl_Trfase_dom_sf"/>
</dbReference>
<accession>A0ABT4EYM4</accession>
<evidence type="ECO:0000259" key="4">
    <source>
        <dbReference type="Pfam" id="PF22624"/>
    </source>
</evidence>
<evidence type="ECO:0000313" key="6">
    <source>
        <dbReference type="Proteomes" id="UP001527052"/>
    </source>
</evidence>
<sequence>MDIYAINIEDLNKSNFDYKLYNHILSEQTLSKANNYRYYQDSVRTVIGELLVHYFYIKNYKSSSSPLTILRNNYGKPYCNNSDFHFNISHAGNWVIAIVDTQPVGIDIELVSDIDYKSVISIFHSIEGYGLEKATNKKDFFFTLWTIKESVIKNIGQGLSIPLDSFYTLLNGDQATVHFDNNDFENDQYYVKVFEFCPQYKVAACALHNNFPEAINILEPSKFLPFLLESNGIS</sequence>
<evidence type="ECO:0000313" key="5">
    <source>
        <dbReference type="EMBL" id="MCY9549591.1"/>
    </source>
</evidence>
<dbReference type="Proteomes" id="UP001527052">
    <property type="component" value="Unassembled WGS sequence"/>
</dbReference>
<dbReference type="Pfam" id="PF01648">
    <property type="entry name" value="ACPS"/>
    <property type="match status" value="1"/>
</dbReference>
<dbReference type="InterPro" id="IPR008278">
    <property type="entry name" value="4-PPantetheinyl_Trfase_dom"/>
</dbReference>
<dbReference type="PANTHER" id="PTHR12215">
    <property type="entry name" value="PHOSPHOPANTETHEINE TRANSFERASE"/>
    <property type="match status" value="1"/>
</dbReference>
<dbReference type="InterPro" id="IPR055066">
    <property type="entry name" value="AASDHPPT_N"/>
</dbReference>
<protein>
    <submittedName>
        <fullName evidence="5">4'-phosphopantetheinyl transferase superfamily protein</fullName>
    </submittedName>
</protein>
<dbReference type="InterPro" id="IPR050559">
    <property type="entry name" value="P-Pant_transferase_sf"/>
</dbReference>
<evidence type="ECO:0000256" key="1">
    <source>
        <dbReference type="ARBA" id="ARBA00010990"/>
    </source>
</evidence>
<dbReference type="Pfam" id="PF22624">
    <property type="entry name" value="AASDHPPT_N"/>
    <property type="match status" value="1"/>
</dbReference>
<comment type="caution">
    <text evidence="5">The sequence shown here is derived from an EMBL/GenBank/DDBJ whole genome shotgun (WGS) entry which is preliminary data.</text>
</comment>
<feature type="domain" description="4'-phosphopantetheinyl transferase N-terminal" evidence="4">
    <location>
        <begin position="17"/>
        <end position="97"/>
    </location>
</feature>
<dbReference type="GO" id="GO:0016740">
    <property type="term" value="F:transferase activity"/>
    <property type="evidence" value="ECO:0007669"/>
    <property type="project" value="UniProtKB-KW"/>
</dbReference>
<dbReference type="Gene3D" id="3.90.470.20">
    <property type="entry name" value="4'-phosphopantetheinyl transferase domain"/>
    <property type="match status" value="2"/>
</dbReference>
<dbReference type="SUPFAM" id="SSF56214">
    <property type="entry name" value="4'-phosphopantetheinyl transferase"/>
    <property type="match status" value="2"/>
</dbReference>
<gene>
    <name evidence="5" type="ORF">M5W82_22205</name>
</gene>
<dbReference type="EMBL" id="JAMDLZ010000048">
    <property type="protein sequence ID" value="MCY9549591.1"/>
    <property type="molecule type" value="Genomic_DNA"/>
</dbReference>
<organism evidence="5 6">
    <name type="scientific">Lysinibacillus xylanilyticus</name>
    <dbReference type="NCBI Taxonomy" id="582475"/>
    <lineage>
        <taxon>Bacteria</taxon>
        <taxon>Bacillati</taxon>
        <taxon>Bacillota</taxon>
        <taxon>Bacilli</taxon>
        <taxon>Bacillales</taxon>
        <taxon>Bacillaceae</taxon>
        <taxon>Lysinibacillus</taxon>
    </lineage>
</organism>
<comment type="similarity">
    <text evidence="1">Belongs to the P-Pant transferase superfamily. Gsp/Sfp/HetI/AcpT family.</text>
</comment>
<feature type="domain" description="4'-phosphopantetheinyl transferase" evidence="3">
    <location>
        <begin position="103"/>
        <end position="205"/>
    </location>
</feature>
<name>A0ABT4EYM4_9BACI</name>
<reference evidence="5 6" key="1">
    <citation type="submission" date="2022-05" db="EMBL/GenBank/DDBJ databases">
        <title>Genome Sequencing of Bee-Associated Microbes.</title>
        <authorList>
            <person name="Dunlap C."/>
        </authorList>
    </citation>
    <scope>NUCLEOTIDE SEQUENCE [LARGE SCALE GENOMIC DNA]</scope>
    <source>
        <strain evidence="5 6">NRRL BD-083</strain>
    </source>
</reference>
<proteinExistence type="inferred from homology"/>